<dbReference type="AlphaFoldDB" id="A0A4R8WC50"/>
<dbReference type="PANTHER" id="PTHR36933">
    <property type="entry name" value="SLL0788 PROTEIN"/>
    <property type="match status" value="1"/>
</dbReference>
<keyword evidence="1" id="KW-0732">Signal</keyword>
<feature type="domain" description="DUF305" evidence="2">
    <location>
        <begin position="54"/>
        <end position="203"/>
    </location>
</feature>
<evidence type="ECO:0000259" key="2">
    <source>
        <dbReference type="Pfam" id="PF03713"/>
    </source>
</evidence>
<feature type="signal peptide" evidence="1">
    <location>
        <begin position="1"/>
        <end position="27"/>
    </location>
</feature>
<gene>
    <name evidence="3" type="ORF">E3O32_03700</name>
</gene>
<dbReference type="InterPro" id="IPR005183">
    <property type="entry name" value="DUF305_CopM-like"/>
</dbReference>
<dbReference type="PROSITE" id="PS51257">
    <property type="entry name" value="PROKAR_LIPOPROTEIN"/>
    <property type="match status" value="1"/>
</dbReference>
<evidence type="ECO:0000313" key="3">
    <source>
        <dbReference type="EMBL" id="TFC06816.1"/>
    </source>
</evidence>
<name>A0A4R8WC50_9MICO</name>
<evidence type="ECO:0000256" key="1">
    <source>
        <dbReference type="SAM" id="SignalP"/>
    </source>
</evidence>
<dbReference type="EMBL" id="SOFM01000009">
    <property type="protein sequence ID" value="TFC06816.1"/>
    <property type="molecule type" value="Genomic_DNA"/>
</dbReference>
<evidence type="ECO:0000313" key="4">
    <source>
        <dbReference type="Proteomes" id="UP000297643"/>
    </source>
</evidence>
<dbReference type="Proteomes" id="UP000297643">
    <property type="component" value="Unassembled WGS sequence"/>
</dbReference>
<dbReference type="PANTHER" id="PTHR36933:SF1">
    <property type="entry name" value="SLL0788 PROTEIN"/>
    <property type="match status" value="1"/>
</dbReference>
<accession>A0A4R8WC50</accession>
<dbReference type="Gene3D" id="1.20.1260.10">
    <property type="match status" value="1"/>
</dbReference>
<dbReference type="Pfam" id="PF03713">
    <property type="entry name" value="DUF305"/>
    <property type="match status" value="1"/>
</dbReference>
<proteinExistence type="predicted"/>
<organism evidence="3 4">
    <name type="scientific">Cryobacterium mannosilyticum</name>
    <dbReference type="NCBI Taxonomy" id="1259190"/>
    <lineage>
        <taxon>Bacteria</taxon>
        <taxon>Bacillati</taxon>
        <taxon>Actinomycetota</taxon>
        <taxon>Actinomycetes</taxon>
        <taxon>Micrococcales</taxon>
        <taxon>Microbacteriaceae</taxon>
        <taxon>Cryobacterium</taxon>
    </lineage>
</organism>
<dbReference type="InterPro" id="IPR012347">
    <property type="entry name" value="Ferritin-like"/>
</dbReference>
<protein>
    <submittedName>
        <fullName evidence="3">DUF305 domain-containing protein</fullName>
    </submittedName>
</protein>
<comment type="caution">
    <text evidence="3">The sequence shown here is derived from an EMBL/GenBank/DDBJ whole genome shotgun (WGS) entry which is preliminary data.</text>
</comment>
<feature type="chain" id="PRO_5039407863" evidence="1">
    <location>
        <begin position="28"/>
        <end position="206"/>
    </location>
</feature>
<sequence>MNGSKMLKSRTYLLTGLALAAALTLSACTNGTAPNASSGSSSVPSASAAFAPADVTFAQMMIPHHEQAVEMSDSIVAKDGIDKRILDLATQIKAAQQPEITQLKAWLRDWGTDEASTQGMDGMSGMGDGSDGMMSDGDMTALTDATGADAGKLYLKQMIVHHEGAVRMAQLELDEGQNVDAKAMASNIVKSQTDEIGVMKDILATL</sequence>
<keyword evidence="4" id="KW-1185">Reference proteome</keyword>
<reference evidence="3 4" key="1">
    <citation type="submission" date="2019-03" db="EMBL/GenBank/DDBJ databases">
        <title>Genomics of glacier-inhabiting Cryobacterium strains.</title>
        <authorList>
            <person name="Liu Q."/>
            <person name="Xin Y.-H."/>
        </authorList>
    </citation>
    <scope>NUCLEOTIDE SEQUENCE [LARGE SCALE GENOMIC DNA]</scope>
    <source>
        <strain evidence="3 4">RHLT2-21</strain>
    </source>
</reference>